<dbReference type="SUPFAM" id="SSF52540">
    <property type="entry name" value="P-loop containing nucleoside triphosphate hydrolases"/>
    <property type="match status" value="2"/>
</dbReference>
<dbReference type="RefSeq" id="WP_043857477.1">
    <property type="nucleotide sequence ID" value="NZ_JARRTE010000003.1"/>
</dbReference>
<reference evidence="16" key="2">
    <citation type="submission" date="2023-03" db="EMBL/GenBank/DDBJ databases">
        <title>Complete genome sequences of 52 Bacillus and Priestia strains isolated from West-African fermentations and 26 reference strains from the DSMZ collection.</title>
        <authorList>
            <person name="Wiedenbein E.S."/>
            <person name="Canoy T.S."/>
            <person name="Hui Y."/>
            <person name="Parkouda C."/>
            <person name="Dawende C."/>
            <person name="Ametefe E."/>
            <person name="Jespersen L."/>
            <person name="Nielsen D.S."/>
        </authorList>
    </citation>
    <scope>NUCLEOTIDE SEQUENCE</scope>
    <source>
        <strain evidence="16">PRO56</strain>
    </source>
</reference>
<feature type="binding site" evidence="12">
    <location>
        <position position="537"/>
    </location>
    <ligand>
        <name>Zn(2+)</name>
        <dbReference type="ChEBI" id="CHEBI:29105"/>
        <label>2</label>
    </ligand>
</feature>
<evidence type="ECO:0000256" key="9">
    <source>
        <dbReference type="ARBA" id="ARBA00023125"/>
    </source>
</evidence>
<feature type="binding site" evidence="12">
    <location>
        <position position="522"/>
    </location>
    <ligand>
        <name>Zn(2+)</name>
        <dbReference type="ChEBI" id="CHEBI:29105"/>
        <label>2</label>
    </ligand>
</feature>
<dbReference type="PANTHER" id="PTHR30580">
    <property type="entry name" value="PRIMOSOMAL PROTEIN N"/>
    <property type="match status" value="1"/>
</dbReference>
<dbReference type="Gene3D" id="3.40.1440.60">
    <property type="entry name" value="PriA, 3(prime) DNA-binding domain"/>
    <property type="match status" value="1"/>
</dbReference>
<feature type="domain" description="Helicase ATP-binding" evidence="13">
    <location>
        <begin position="282"/>
        <end position="448"/>
    </location>
</feature>
<dbReference type="Proteomes" id="UP001214898">
    <property type="component" value="Chromosome"/>
</dbReference>
<keyword evidence="2 12" id="KW-0235">DNA replication</keyword>
<dbReference type="Pfam" id="PF18074">
    <property type="entry name" value="PriA_C"/>
    <property type="match status" value="1"/>
</dbReference>
<dbReference type="GO" id="GO:0006270">
    <property type="term" value="P:DNA replication initiation"/>
    <property type="evidence" value="ECO:0007669"/>
    <property type="project" value="TreeGrafter"/>
</dbReference>
<dbReference type="EMBL" id="CP120576">
    <property type="protein sequence ID" value="WEY83798.1"/>
    <property type="molecule type" value="Genomic_DNA"/>
</dbReference>
<dbReference type="HAMAP" id="MF_00983">
    <property type="entry name" value="PriA"/>
    <property type="match status" value="1"/>
</dbReference>
<dbReference type="Pfam" id="PF18319">
    <property type="entry name" value="Zn_ribbon_PriA"/>
    <property type="match status" value="1"/>
</dbReference>
<feature type="binding site" evidence="12">
    <location>
        <position position="510"/>
    </location>
    <ligand>
        <name>Zn(2+)</name>
        <dbReference type="ChEBI" id="CHEBI:29105"/>
        <label>1</label>
    </ligand>
</feature>
<dbReference type="GO" id="GO:0006269">
    <property type="term" value="P:DNA replication, synthesis of primer"/>
    <property type="evidence" value="ECO:0007669"/>
    <property type="project" value="UniProtKB-KW"/>
</dbReference>
<dbReference type="EMBL" id="JXBC01000002">
    <property type="protein sequence ID" value="KIU12583.1"/>
    <property type="molecule type" value="Genomic_DNA"/>
</dbReference>
<evidence type="ECO:0000256" key="12">
    <source>
        <dbReference type="HAMAP-Rule" id="MF_00983"/>
    </source>
</evidence>
<evidence type="ECO:0000256" key="10">
    <source>
        <dbReference type="ARBA" id="ARBA00023235"/>
    </source>
</evidence>
<keyword evidence="1 12" id="KW-0639">Primosome</keyword>
<dbReference type="PROSITE" id="PS51192">
    <property type="entry name" value="HELICASE_ATP_BIND_1"/>
    <property type="match status" value="1"/>
</dbReference>
<dbReference type="InterPro" id="IPR042115">
    <property type="entry name" value="PriA_3primeBD_sf"/>
</dbReference>
<dbReference type="Pfam" id="PF00271">
    <property type="entry name" value="Helicase_C"/>
    <property type="match status" value="1"/>
</dbReference>
<feature type="binding site" evidence="12">
    <location>
        <position position="513"/>
    </location>
    <ligand>
        <name>Zn(2+)</name>
        <dbReference type="ChEBI" id="CHEBI:29105"/>
        <label>1</label>
    </ligand>
</feature>
<feature type="domain" description="Helicase C-terminal" evidence="14">
    <location>
        <begin position="545"/>
        <end position="699"/>
    </location>
</feature>
<accession>A0A0D1ITD6</accession>
<keyword evidence="4 12" id="KW-0547">Nucleotide-binding</keyword>
<keyword evidence="7 12" id="KW-0862">Zinc</keyword>
<dbReference type="SMART" id="SM00490">
    <property type="entry name" value="HELICc"/>
    <property type="match status" value="1"/>
</dbReference>
<dbReference type="Gene3D" id="3.40.50.300">
    <property type="entry name" value="P-loop containing nucleotide triphosphate hydrolases"/>
    <property type="match status" value="2"/>
</dbReference>
<dbReference type="SMART" id="SM00487">
    <property type="entry name" value="DEXDc"/>
    <property type="match status" value="1"/>
</dbReference>
<proteinExistence type="inferred from homology"/>
<evidence type="ECO:0000256" key="4">
    <source>
        <dbReference type="ARBA" id="ARBA00022741"/>
    </source>
</evidence>
<dbReference type="Pfam" id="PF00270">
    <property type="entry name" value="DEAD"/>
    <property type="match status" value="1"/>
</dbReference>
<dbReference type="FunFam" id="3.40.50.300:FF:000489">
    <property type="entry name" value="Primosome assembly protein PriA"/>
    <property type="match status" value="1"/>
</dbReference>
<keyword evidence="5 12" id="KW-0378">Hydrolase</keyword>
<evidence type="ECO:0000256" key="2">
    <source>
        <dbReference type="ARBA" id="ARBA00022705"/>
    </source>
</evidence>
<dbReference type="InterPro" id="IPR014001">
    <property type="entry name" value="Helicase_ATP-bd"/>
</dbReference>
<dbReference type="GO" id="GO:0003677">
    <property type="term" value="F:DNA binding"/>
    <property type="evidence" value="ECO:0007669"/>
    <property type="project" value="UniProtKB-UniRule"/>
</dbReference>
<evidence type="ECO:0000313" key="17">
    <source>
        <dbReference type="Proteomes" id="UP000032247"/>
    </source>
</evidence>
<dbReference type="InterPro" id="IPR001650">
    <property type="entry name" value="Helicase_C-like"/>
</dbReference>
<dbReference type="GO" id="GO:0008270">
    <property type="term" value="F:zinc ion binding"/>
    <property type="evidence" value="ECO:0007669"/>
    <property type="project" value="UniProtKB-UniRule"/>
</dbReference>
<dbReference type="GO" id="GO:0005524">
    <property type="term" value="F:ATP binding"/>
    <property type="evidence" value="ECO:0007669"/>
    <property type="project" value="UniProtKB-UniRule"/>
</dbReference>
<comment type="similarity">
    <text evidence="12">Belongs to the helicase family. PriA subfamily.</text>
</comment>
<dbReference type="PANTHER" id="PTHR30580:SF0">
    <property type="entry name" value="PRIMOSOMAL PROTEIN N"/>
    <property type="match status" value="1"/>
</dbReference>
<protein>
    <recommendedName>
        <fullName evidence="12">Replication restart protein PriA</fullName>
    </recommendedName>
    <alternativeName>
        <fullName evidence="12">ATP-dependent DNA helicase PriA</fullName>
        <ecNumber evidence="12">5.6.2.4</ecNumber>
    </alternativeName>
    <alternativeName>
        <fullName evidence="12">DNA 3'-5' helicase PriA</fullName>
    </alternativeName>
</protein>
<feature type="binding site" evidence="12">
    <location>
        <position position="553"/>
    </location>
    <ligand>
        <name>Zn(2+)</name>
        <dbReference type="ChEBI" id="CHEBI:29105"/>
        <label>1</label>
    </ligand>
</feature>
<keyword evidence="3 12" id="KW-0479">Metal-binding</keyword>
<evidence type="ECO:0000256" key="5">
    <source>
        <dbReference type="ARBA" id="ARBA00022801"/>
    </source>
</evidence>
<dbReference type="PATRIC" id="fig|1423.173.peg.1464"/>
<evidence type="ECO:0000256" key="7">
    <source>
        <dbReference type="ARBA" id="ARBA00022833"/>
    </source>
</evidence>
<dbReference type="InterPro" id="IPR011545">
    <property type="entry name" value="DEAD/DEAH_box_helicase_dom"/>
</dbReference>
<keyword evidence="10 12" id="KW-0413">Isomerase</keyword>
<evidence type="ECO:0000256" key="3">
    <source>
        <dbReference type="ARBA" id="ARBA00022723"/>
    </source>
</evidence>
<evidence type="ECO:0000256" key="6">
    <source>
        <dbReference type="ARBA" id="ARBA00022806"/>
    </source>
</evidence>
<comment type="function">
    <text evidence="12">Initiates the restart of stalled replication forks, which reloads the replicative helicase on sites other than the origin of replication. Recognizes and binds to abandoned replication forks and remodels them to uncover a helicase loading site. Promotes assembly of the primosome at these replication forks.</text>
</comment>
<comment type="catalytic activity">
    <reaction evidence="12">
        <text>Couples ATP hydrolysis with the unwinding of duplex DNA by translocating in the 3'-5' direction.</text>
        <dbReference type="EC" id="5.6.2.4"/>
    </reaction>
</comment>
<evidence type="ECO:0000256" key="11">
    <source>
        <dbReference type="ARBA" id="ARBA00048988"/>
    </source>
</evidence>
<dbReference type="CDD" id="cd18804">
    <property type="entry name" value="SF2_C_priA"/>
    <property type="match status" value="1"/>
</dbReference>
<comment type="subunit">
    <text evidence="12">Component of the replication restart primosome.</text>
</comment>
<dbReference type="InterPro" id="IPR041222">
    <property type="entry name" value="PriA_3primeBD"/>
</dbReference>
<comment type="catalytic activity">
    <reaction evidence="11 12">
        <text>ATP + H2O = ADP + phosphate + H(+)</text>
        <dbReference type="Rhea" id="RHEA:13065"/>
        <dbReference type="ChEBI" id="CHEBI:15377"/>
        <dbReference type="ChEBI" id="CHEBI:15378"/>
        <dbReference type="ChEBI" id="CHEBI:30616"/>
        <dbReference type="ChEBI" id="CHEBI:43474"/>
        <dbReference type="ChEBI" id="CHEBI:456216"/>
        <dbReference type="EC" id="5.6.2.4"/>
    </reaction>
</comment>
<dbReference type="Proteomes" id="UP000032247">
    <property type="component" value="Unassembled WGS sequence"/>
</dbReference>
<keyword evidence="9 12" id="KW-0238">DNA-binding</keyword>
<name>A0A0D1ITD6_BACIU</name>
<reference evidence="15 17" key="1">
    <citation type="submission" date="2014-12" db="EMBL/GenBank/DDBJ databases">
        <title>Comparative genome analysis of Bacillus coagulans HM-08, Clostridium butyricum HM-68, Bacillus subtilis HM-66 and Bacillus licheniformis BL-09.</title>
        <authorList>
            <person name="Zhang H."/>
        </authorList>
    </citation>
    <scope>NUCLEOTIDE SEQUENCE [LARGE SCALE GENOMIC DNA]</scope>
    <source>
        <strain evidence="15 17">HM-66</strain>
    </source>
</reference>
<keyword evidence="8 12" id="KW-0067">ATP-binding</keyword>
<dbReference type="NCBIfam" id="TIGR00595">
    <property type="entry name" value="priA"/>
    <property type="match status" value="1"/>
</dbReference>
<dbReference type="STRING" id="483913.AN935_08205"/>
<evidence type="ECO:0000256" key="1">
    <source>
        <dbReference type="ARBA" id="ARBA00022515"/>
    </source>
</evidence>
<evidence type="ECO:0000313" key="15">
    <source>
        <dbReference type="EMBL" id="KIU12583.1"/>
    </source>
</evidence>
<evidence type="ECO:0000313" key="16">
    <source>
        <dbReference type="EMBL" id="WEY83798.1"/>
    </source>
</evidence>
<gene>
    <name evidence="12 16" type="primary">priA</name>
    <name evidence="16" type="ORF">P5633_15770</name>
    <name evidence="15" type="ORF">SC09_Contig19orf01102</name>
</gene>
<dbReference type="GO" id="GO:0006310">
    <property type="term" value="P:DNA recombination"/>
    <property type="evidence" value="ECO:0007669"/>
    <property type="project" value="InterPro"/>
</dbReference>
<dbReference type="EC" id="5.6.2.4" evidence="12"/>
<dbReference type="NCBIfam" id="NF004066">
    <property type="entry name" value="PRK05580.1-3"/>
    <property type="match status" value="1"/>
</dbReference>
<dbReference type="PROSITE" id="PS51194">
    <property type="entry name" value="HELICASE_CTER"/>
    <property type="match status" value="1"/>
</dbReference>
<dbReference type="CDD" id="cd17929">
    <property type="entry name" value="DEXHc_priA"/>
    <property type="match status" value="1"/>
</dbReference>
<dbReference type="InterPro" id="IPR040498">
    <property type="entry name" value="PriA_CRR"/>
</dbReference>
<sequence length="805" mass="91355">MNFAEVIVDVSTKNIDRPFDYKIPDHLKGMIKTGMRVIVPFGPRKIQGFVTAVKEASDLSGKSVKEVEDLLDLTPVLTEELMDLSSWLSDKTLSFKITALQAMLPAALKAKYEKELKIAHGADLPPQVERLFTETKTLLYSDIPDHDTLKLIQRHVQKGDIDVTYKVAQKTNKKMVRHIQANASKEELAKQAEGLSRQAAKQQAILHFLISEPEGVKIPAAELCKKTDTSSATIKTLIQKGLLKESYEEVYRDPYQDKMFKKTEPLPLTDEQRAAFEPIRETLDSDEHKVFLLHGVTGSGKTEIYLQSIEKVLAKGKEAIVLVPEISLTPQMVNRFKGRFGSQVAVMHSGLSTGEKYDEWRKIHRKEVRLVVGARSAIFAPFENLGMIIIDEEHESSYKQEEMPRYHAKEVAIKRAEHHSCPVVLGSATPTLESYARAQKGVYELLSLKHRVNHRVMPEVSLVDMREELRNGNRSMFSVELMEKLEETIAKGEQAVLFLNKRGYSSFVMCRDCGYVPQCPHCDISMTYHRYGQRLKCHYCGHEEPVPHTCPECASEHIRFFGTGTQRVEEELTKVLPSARVIRMDVDTTSRKGAHEKLLSAFGEGKADILLGTQMIAKGLDFPNVTLVGVLSADTTLHIPDFRSAEKTFQLLTQVSGRAGRHEKPGHVIIQTYTPSHYSIQLTKTHDYETFYQHEMAHRREQSYPPYYYLALVTVSHEEVAKAAVTAEKIAHFLKANCGADTKILGPSASPIARIKDRYRYQCVIKYKQETQLSALLKKILEHYKREIEQKHVMISIDMNPYMMM</sequence>
<evidence type="ECO:0000259" key="13">
    <source>
        <dbReference type="PROSITE" id="PS51192"/>
    </source>
</evidence>
<comment type="cofactor">
    <cofactor evidence="12">
        <name>Zn(2+)</name>
        <dbReference type="ChEBI" id="CHEBI:29105"/>
    </cofactor>
    <text evidence="12">Binds 2 zinc ions per subunit.</text>
</comment>
<feature type="binding site" evidence="12">
    <location>
        <position position="550"/>
    </location>
    <ligand>
        <name>Zn(2+)</name>
        <dbReference type="ChEBI" id="CHEBI:29105"/>
        <label>1</label>
    </ligand>
</feature>
<dbReference type="FunFam" id="3.40.1440.60:FF:000001">
    <property type="entry name" value="Primosomal protein N"/>
    <property type="match status" value="1"/>
</dbReference>
<feature type="binding site" evidence="12">
    <location>
        <position position="519"/>
    </location>
    <ligand>
        <name>Zn(2+)</name>
        <dbReference type="ChEBI" id="CHEBI:29105"/>
        <label>2</label>
    </ligand>
</feature>
<keyword evidence="6 12" id="KW-0347">Helicase</keyword>
<dbReference type="AlphaFoldDB" id="A0A0D1ITD6"/>
<dbReference type="GO" id="GO:0016787">
    <property type="term" value="F:hydrolase activity"/>
    <property type="evidence" value="ECO:0007669"/>
    <property type="project" value="UniProtKB-KW"/>
</dbReference>
<feature type="binding site" evidence="12">
    <location>
        <position position="540"/>
    </location>
    <ligand>
        <name>Zn(2+)</name>
        <dbReference type="ChEBI" id="CHEBI:29105"/>
        <label>2</label>
    </ligand>
</feature>
<dbReference type="GO" id="GO:0043138">
    <property type="term" value="F:3'-5' DNA helicase activity"/>
    <property type="evidence" value="ECO:0007669"/>
    <property type="project" value="UniProtKB-EC"/>
</dbReference>
<organism evidence="15 17">
    <name type="scientific">Bacillus subtilis</name>
    <dbReference type="NCBI Taxonomy" id="1423"/>
    <lineage>
        <taxon>Bacteria</taxon>
        <taxon>Bacillati</taxon>
        <taxon>Bacillota</taxon>
        <taxon>Bacilli</taxon>
        <taxon>Bacillales</taxon>
        <taxon>Bacillaceae</taxon>
        <taxon>Bacillus</taxon>
    </lineage>
</organism>
<evidence type="ECO:0000259" key="14">
    <source>
        <dbReference type="PROSITE" id="PS51194"/>
    </source>
</evidence>
<evidence type="ECO:0000256" key="8">
    <source>
        <dbReference type="ARBA" id="ARBA00022840"/>
    </source>
</evidence>
<dbReference type="GO" id="GO:0006302">
    <property type="term" value="P:double-strand break repair"/>
    <property type="evidence" value="ECO:0007669"/>
    <property type="project" value="InterPro"/>
</dbReference>
<dbReference type="Pfam" id="PF17764">
    <property type="entry name" value="PriA_3primeBD"/>
    <property type="match status" value="1"/>
</dbReference>
<dbReference type="InterPro" id="IPR005259">
    <property type="entry name" value="PriA"/>
</dbReference>
<dbReference type="GO" id="GO:1990077">
    <property type="term" value="C:primosome complex"/>
    <property type="evidence" value="ECO:0007669"/>
    <property type="project" value="UniProtKB-UniRule"/>
</dbReference>
<dbReference type="InterPro" id="IPR027417">
    <property type="entry name" value="P-loop_NTPase"/>
</dbReference>
<dbReference type="InterPro" id="IPR041236">
    <property type="entry name" value="PriA_C"/>
</dbReference>